<dbReference type="GO" id="GO:0017025">
    <property type="term" value="F:TBP-class protein binding"/>
    <property type="evidence" value="ECO:0007669"/>
    <property type="project" value="InterPro"/>
</dbReference>
<proteinExistence type="predicted"/>
<dbReference type="Gene3D" id="3.40.50.10810">
    <property type="entry name" value="Tandem AAA-ATPase domain"/>
    <property type="match status" value="1"/>
</dbReference>
<dbReference type="GO" id="GO:0005524">
    <property type="term" value="F:ATP binding"/>
    <property type="evidence" value="ECO:0007669"/>
    <property type="project" value="InterPro"/>
</dbReference>
<reference evidence="2" key="1">
    <citation type="journal article" date="2019" name="Sci. Rep.">
        <title>Draft genome of Tanacetum cinerariifolium, the natural source of mosquito coil.</title>
        <authorList>
            <person name="Yamashiro T."/>
            <person name="Shiraishi A."/>
            <person name="Satake H."/>
            <person name="Nakayama K."/>
        </authorList>
    </citation>
    <scope>NUCLEOTIDE SEQUENCE</scope>
</reference>
<dbReference type="InterPro" id="IPR000330">
    <property type="entry name" value="SNF2_N"/>
</dbReference>
<dbReference type="EMBL" id="BKCJ011594201">
    <property type="protein sequence ID" value="GFD43283.1"/>
    <property type="molecule type" value="Genomic_DNA"/>
</dbReference>
<dbReference type="PANTHER" id="PTHR36498">
    <property type="entry name" value="TATA-BINDING PROTEIN-ASSOCIATED FACTOR 172"/>
    <property type="match status" value="1"/>
</dbReference>
<dbReference type="GO" id="GO:0003677">
    <property type="term" value="F:DNA binding"/>
    <property type="evidence" value="ECO:0007669"/>
    <property type="project" value="InterPro"/>
</dbReference>
<dbReference type="InterPro" id="IPR027417">
    <property type="entry name" value="P-loop_NTPase"/>
</dbReference>
<accession>A0A699W8Z0</accession>
<dbReference type="Pfam" id="PF00176">
    <property type="entry name" value="SNF2-rel_dom"/>
    <property type="match status" value="1"/>
</dbReference>
<protein>
    <recommendedName>
        <fullName evidence="1">SNF2 N-terminal domain-containing protein</fullName>
    </recommendedName>
</protein>
<dbReference type="AlphaFoldDB" id="A0A699W8Z0"/>
<dbReference type="InterPro" id="IPR038718">
    <property type="entry name" value="SNF2-like_sf"/>
</dbReference>
<feature type="non-terminal residue" evidence="2">
    <location>
        <position position="1"/>
    </location>
</feature>
<dbReference type="InterPro" id="IPR044972">
    <property type="entry name" value="Mot1"/>
</dbReference>
<comment type="caution">
    <text evidence="2">The sequence shown here is derived from an EMBL/GenBank/DDBJ whole genome shotgun (WGS) entry which is preliminary data.</text>
</comment>
<feature type="domain" description="SNF2 N-terminal" evidence="1">
    <location>
        <begin position="112"/>
        <end position="145"/>
    </location>
</feature>
<dbReference type="SUPFAM" id="SSF52540">
    <property type="entry name" value="P-loop containing nucleoside triphosphate hydrolases"/>
    <property type="match status" value="1"/>
</dbReference>
<gene>
    <name evidence="2" type="ORF">Tci_915252</name>
</gene>
<evidence type="ECO:0000313" key="2">
    <source>
        <dbReference type="EMBL" id="GFD43283.1"/>
    </source>
</evidence>
<evidence type="ECO:0000259" key="1">
    <source>
        <dbReference type="Pfam" id="PF00176"/>
    </source>
</evidence>
<sequence length="145" mass="16957">RGTVWFGEFAVPFIRLRPYILQRRREYRLPNGQVAFIPDEWFTDYLELFAFAEETEGQPLALRRHHLSLINDLEQDNLATVTLTRRLEKLRDFAAVEDRPLPVGFRGTLRPYQQAGYNWLRFVQDYHLGGCLADDMGLGKSVQTL</sequence>
<name>A0A699W8Z0_TANCI</name>
<feature type="non-terminal residue" evidence="2">
    <location>
        <position position="145"/>
    </location>
</feature>
<dbReference type="GO" id="GO:0016887">
    <property type="term" value="F:ATP hydrolysis activity"/>
    <property type="evidence" value="ECO:0007669"/>
    <property type="project" value="InterPro"/>
</dbReference>
<organism evidence="2">
    <name type="scientific">Tanacetum cinerariifolium</name>
    <name type="common">Dalmatian daisy</name>
    <name type="synonym">Chrysanthemum cinerariifolium</name>
    <dbReference type="NCBI Taxonomy" id="118510"/>
    <lineage>
        <taxon>Eukaryota</taxon>
        <taxon>Viridiplantae</taxon>
        <taxon>Streptophyta</taxon>
        <taxon>Embryophyta</taxon>
        <taxon>Tracheophyta</taxon>
        <taxon>Spermatophyta</taxon>
        <taxon>Magnoliopsida</taxon>
        <taxon>eudicotyledons</taxon>
        <taxon>Gunneridae</taxon>
        <taxon>Pentapetalae</taxon>
        <taxon>asterids</taxon>
        <taxon>campanulids</taxon>
        <taxon>Asterales</taxon>
        <taxon>Asteraceae</taxon>
        <taxon>Asteroideae</taxon>
        <taxon>Anthemideae</taxon>
        <taxon>Anthemidinae</taxon>
        <taxon>Tanacetum</taxon>
    </lineage>
</organism>
<dbReference type="PANTHER" id="PTHR36498:SF1">
    <property type="entry name" value="TATA-BINDING PROTEIN-ASSOCIATED FACTOR 172"/>
    <property type="match status" value="1"/>
</dbReference>